<accession>A0A1E3L3I9</accession>
<gene>
    <name evidence="1" type="ORF">PTI45_02370</name>
</gene>
<sequence length="135" mass="15135">MKSAIVLTLLSTLLGCSPNTTQTQQGVQPNNITEISTTEILAQETIRDSPHADLFIFKNGVYVVDQQLTIKSDQIGEKLGTIQQQHKADEPFTEFMSTTLPIGTEMYQIKNEVHIDQLAIKVKDHYKVYKALEEG</sequence>
<dbReference type="RefSeq" id="WP_139129245.1">
    <property type="nucleotide sequence ID" value="NZ_MDER01000040.1"/>
</dbReference>
<keyword evidence="2" id="KW-1185">Reference proteome</keyword>
<organism evidence="1 2">
    <name type="scientific">Paenibacillus nuruki</name>
    <dbReference type="NCBI Taxonomy" id="1886670"/>
    <lineage>
        <taxon>Bacteria</taxon>
        <taxon>Bacillati</taxon>
        <taxon>Bacillota</taxon>
        <taxon>Bacilli</taxon>
        <taxon>Bacillales</taxon>
        <taxon>Paenibacillaceae</taxon>
        <taxon>Paenibacillus</taxon>
    </lineage>
</organism>
<dbReference type="EMBL" id="MDER01000040">
    <property type="protein sequence ID" value="ODP28213.1"/>
    <property type="molecule type" value="Genomic_DNA"/>
</dbReference>
<protein>
    <recommendedName>
        <fullName evidence="3">Lipoprotein</fullName>
    </recommendedName>
</protein>
<dbReference type="PROSITE" id="PS51257">
    <property type="entry name" value="PROKAR_LIPOPROTEIN"/>
    <property type="match status" value="1"/>
</dbReference>
<dbReference type="Proteomes" id="UP000094578">
    <property type="component" value="Unassembled WGS sequence"/>
</dbReference>
<evidence type="ECO:0000313" key="2">
    <source>
        <dbReference type="Proteomes" id="UP000094578"/>
    </source>
</evidence>
<comment type="caution">
    <text evidence="1">The sequence shown here is derived from an EMBL/GenBank/DDBJ whole genome shotgun (WGS) entry which is preliminary data.</text>
</comment>
<evidence type="ECO:0000313" key="1">
    <source>
        <dbReference type="EMBL" id="ODP28213.1"/>
    </source>
</evidence>
<dbReference type="STRING" id="1886670.PTI45_02370"/>
<reference evidence="1 2" key="1">
    <citation type="submission" date="2016-08" db="EMBL/GenBank/DDBJ databases">
        <title>Genome sequencing of Paenibacillus sp. TI45-13ar, isolated from Korean traditional nuruk.</title>
        <authorList>
            <person name="Kim S.-J."/>
        </authorList>
    </citation>
    <scope>NUCLEOTIDE SEQUENCE [LARGE SCALE GENOMIC DNA]</scope>
    <source>
        <strain evidence="1 2">TI45-13ar</strain>
    </source>
</reference>
<name>A0A1E3L3I9_9BACL</name>
<evidence type="ECO:0008006" key="3">
    <source>
        <dbReference type="Google" id="ProtNLM"/>
    </source>
</evidence>
<dbReference type="AlphaFoldDB" id="A0A1E3L3I9"/>
<proteinExistence type="predicted"/>